<evidence type="ECO:0008006" key="4">
    <source>
        <dbReference type="Google" id="ProtNLM"/>
    </source>
</evidence>
<organism evidence="2 3">
    <name type="scientific">Spongiivirga citrea</name>
    <dbReference type="NCBI Taxonomy" id="1481457"/>
    <lineage>
        <taxon>Bacteria</taxon>
        <taxon>Pseudomonadati</taxon>
        <taxon>Bacteroidota</taxon>
        <taxon>Flavobacteriia</taxon>
        <taxon>Flavobacteriales</taxon>
        <taxon>Flavobacteriaceae</taxon>
        <taxon>Spongiivirga</taxon>
    </lineage>
</organism>
<feature type="chain" id="PRO_5026935685" description="SbsA Ig-like domain-containing protein" evidence="1">
    <location>
        <begin position="33"/>
        <end position="364"/>
    </location>
</feature>
<keyword evidence="1" id="KW-0732">Signal</keyword>
<evidence type="ECO:0000313" key="3">
    <source>
        <dbReference type="Proteomes" id="UP000474296"/>
    </source>
</evidence>
<dbReference type="Proteomes" id="UP000474296">
    <property type="component" value="Unassembled WGS sequence"/>
</dbReference>
<accession>A0A6M0CFB4</accession>
<evidence type="ECO:0000256" key="1">
    <source>
        <dbReference type="SAM" id="SignalP"/>
    </source>
</evidence>
<sequence length="364" mass="41234">MDVGIHNMFKKKIKFVLVFFCLGILFSCSNNSKETEVEVNYEQQKALSISFKNKGQDSDLKVYRKSNKETAILGDFTTKDGITSFTPIIPFSSGNEYVVYSKDRLLSSFTIQSFENELAKLLAIYPTTDNVPENLLKIYLVFSQPMEEVGKALDHIKVMNTNTGKEASVFLDLQPELWNKDHTQLTLWLDPGRIKTGLIPNRESGLPILKGNTYKIIVDKNWKTANGRPLDKDYIKQLNVEERDATKLDPNSWSLKVPKVDTKNPLTITFTETLDAILLKESFSILDNQGVEVEGEFVFEDKETVLLFNPINKWNVGAYNISIASKLEDLAGNNLNHLFDQDITDKNVTTNSSGSHKELSFEIL</sequence>
<dbReference type="EMBL" id="JAABOQ010000002">
    <property type="protein sequence ID" value="NER16535.1"/>
    <property type="molecule type" value="Genomic_DNA"/>
</dbReference>
<name>A0A6M0CFB4_9FLAO</name>
<dbReference type="AlphaFoldDB" id="A0A6M0CFB4"/>
<keyword evidence="3" id="KW-1185">Reference proteome</keyword>
<comment type="caution">
    <text evidence="2">The sequence shown here is derived from an EMBL/GenBank/DDBJ whole genome shotgun (WGS) entry which is preliminary data.</text>
</comment>
<proteinExistence type="predicted"/>
<feature type="signal peptide" evidence="1">
    <location>
        <begin position="1"/>
        <end position="32"/>
    </location>
</feature>
<reference evidence="2 3" key="1">
    <citation type="submission" date="2020-01" db="EMBL/GenBank/DDBJ databases">
        <title>Spongiivirga citrea KCTC 32990T.</title>
        <authorList>
            <person name="Wang G."/>
        </authorList>
    </citation>
    <scope>NUCLEOTIDE SEQUENCE [LARGE SCALE GENOMIC DNA]</scope>
    <source>
        <strain evidence="2 3">KCTC 32990</strain>
    </source>
</reference>
<evidence type="ECO:0000313" key="2">
    <source>
        <dbReference type="EMBL" id="NER16535.1"/>
    </source>
</evidence>
<dbReference type="RefSeq" id="WP_164029807.1">
    <property type="nucleotide sequence ID" value="NZ_JAABOQ010000002.1"/>
</dbReference>
<gene>
    <name evidence="2" type="ORF">GWK10_04900</name>
</gene>
<protein>
    <recommendedName>
        <fullName evidence="4">SbsA Ig-like domain-containing protein</fullName>
    </recommendedName>
</protein>